<dbReference type="InterPro" id="IPR012337">
    <property type="entry name" value="RNaseH-like_sf"/>
</dbReference>
<dbReference type="EMBL" id="CP159873">
    <property type="protein sequence ID" value="XCM84304.1"/>
    <property type="molecule type" value="Genomic_DNA"/>
</dbReference>
<dbReference type="Pfam" id="PF13358">
    <property type="entry name" value="DDE_3"/>
    <property type="match status" value="1"/>
</dbReference>
<dbReference type="AlphaFoldDB" id="A0AAU8K108"/>
<protein>
    <submittedName>
        <fullName evidence="4">IS630 family transposase</fullName>
    </submittedName>
</protein>
<dbReference type="SUPFAM" id="SSF53098">
    <property type="entry name" value="Ribonuclease H-like"/>
    <property type="match status" value="1"/>
</dbReference>
<dbReference type="InterPro" id="IPR055247">
    <property type="entry name" value="InsJ-like_HTH"/>
</dbReference>
<evidence type="ECO:0000259" key="1">
    <source>
        <dbReference type="Pfam" id="PF13358"/>
    </source>
</evidence>
<proteinExistence type="predicted"/>
<dbReference type="SUPFAM" id="SSF46689">
    <property type="entry name" value="Homeodomain-like"/>
    <property type="match status" value="1"/>
</dbReference>
<feature type="domain" description="Tc1-like transposase DDE" evidence="1">
    <location>
        <begin position="174"/>
        <end position="315"/>
    </location>
</feature>
<dbReference type="GO" id="GO:0003676">
    <property type="term" value="F:nucleic acid binding"/>
    <property type="evidence" value="ECO:0007669"/>
    <property type="project" value="InterPro"/>
</dbReference>
<dbReference type="InterPro" id="IPR009057">
    <property type="entry name" value="Homeodomain-like_sf"/>
</dbReference>
<dbReference type="Pfam" id="PF13518">
    <property type="entry name" value="HTH_28"/>
    <property type="match status" value="1"/>
</dbReference>
<evidence type="ECO:0000259" key="3">
    <source>
        <dbReference type="Pfam" id="PF13592"/>
    </source>
</evidence>
<dbReference type="KEGG" id="kcm:ABWK59_35700"/>
<gene>
    <name evidence="4" type="ORF">ABWK59_20135</name>
    <name evidence="5" type="ORF">ABWK59_35700</name>
</gene>
<dbReference type="InterPro" id="IPR036397">
    <property type="entry name" value="RNaseH_sf"/>
</dbReference>
<dbReference type="PANTHER" id="PTHR46564">
    <property type="entry name" value="TRANSPOSASE"/>
    <property type="match status" value="1"/>
</dbReference>
<feature type="domain" description="Winged helix-turn helix" evidence="3">
    <location>
        <begin position="101"/>
        <end position="159"/>
    </location>
</feature>
<organism evidence="4">
    <name type="scientific">Kitasatospora camelliae</name>
    <dbReference type="NCBI Taxonomy" id="3156397"/>
    <lineage>
        <taxon>Bacteria</taxon>
        <taxon>Bacillati</taxon>
        <taxon>Actinomycetota</taxon>
        <taxon>Actinomycetes</taxon>
        <taxon>Kitasatosporales</taxon>
        <taxon>Streptomycetaceae</taxon>
        <taxon>Kitasatospora</taxon>
    </lineage>
</organism>
<geneLocation type="plasmid" evidence="5">
    <name>punmamed1</name>
</geneLocation>
<dbReference type="Gene3D" id="3.30.420.10">
    <property type="entry name" value="Ribonuclease H-like superfamily/Ribonuclease H"/>
    <property type="match status" value="1"/>
</dbReference>
<evidence type="ECO:0000313" key="4">
    <source>
        <dbReference type="EMBL" id="XCM81055.1"/>
    </source>
</evidence>
<reference evidence="4" key="1">
    <citation type="submission" date="2024-06" db="EMBL/GenBank/DDBJ databases">
        <title>The genome sequences of Kitasatospora sp. strain HUAS MG31.</title>
        <authorList>
            <person name="Mo P."/>
        </authorList>
    </citation>
    <scope>NUCLEOTIDE SEQUENCE</scope>
    <source>
        <strain evidence="4">HUAS MG31</strain>
        <plasmid evidence="5">punmamed1</plasmid>
    </source>
</reference>
<dbReference type="NCBIfam" id="NF033545">
    <property type="entry name" value="transpos_IS630"/>
    <property type="match status" value="1"/>
</dbReference>
<dbReference type="InterPro" id="IPR047655">
    <property type="entry name" value="Transpos_IS630-like"/>
</dbReference>
<dbReference type="RefSeq" id="WP_354641991.1">
    <property type="nucleotide sequence ID" value="NZ_CP159872.1"/>
</dbReference>
<dbReference type="EMBL" id="CP159872">
    <property type="protein sequence ID" value="XCM81055.1"/>
    <property type="molecule type" value="Genomic_DNA"/>
</dbReference>
<dbReference type="InterPro" id="IPR038717">
    <property type="entry name" value="Tc1-like_DDE_dom"/>
</dbReference>
<evidence type="ECO:0000313" key="5">
    <source>
        <dbReference type="EMBL" id="XCM84304.1"/>
    </source>
</evidence>
<evidence type="ECO:0000259" key="2">
    <source>
        <dbReference type="Pfam" id="PF13518"/>
    </source>
</evidence>
<dbReference type="PANTHER" id="PTHR46564:SF1">
    <property type="entry name" value="TRANSPOSASE"/>
    <property type="match status" value="1"/>
</dbReference>
<dbReference type="InterPro" id="IPR025959">
    <property type="entry name" value="Winged_HTH_dom"/>
</dbReference>
<dbReference type="Pfam" id="PF13592">
    <property type="entry name" value="HTH_33"/>
    <property type="match status" value="1"/>
</dbReference>
<feature type="domain" description="Insertion element IS150 protein InsJ-like helix-turn-helix" evidence="2">
    <location>
        <begin position="20"/>
        <end position="70"/>
    </location>
</feature>
<name>A0AAU8K108_9ACTN</name>
<dbReference type="KEGG" id="kcm:ABWK59_20135"/>
<keyword evidence="5" id="KW-0614">Plasmid</keyword>
<sequence>MSELVRDARHLSPSAQEALRLRAVAALVEGRDREDVAAVFKVSLKAVDGWWARWLAGGREALIGRPRGRRVGEHQVLSEAEQAAVRQAVLDHQPCDLGLVGQLWTRSQVGALIAKLYRVRLTEPGVGKYLRRWGLSFQRPDKRAVEQDPEAVRGWLEETWPAIRAKARAEGAEVLFADQVGIRSDQVTGRTWGEKGRTPIVRRTGNRFSVNAMSAISTKGRMHFMVFTGTFDAQVMCRFLSRLAGHFDRKIHLVVDRHSAHRSKKVRAWLADHADQVELHFLPSYSPELNPDELVNADLKRSLPMSHRARNQAELAAEARRFFHRRQRQPHIVRGYFHGPQVRYTLDENQLSF</sequence>
<accession>A0AAU8K108</accession>